<evidence type="ECO:0000259" key="11">
    <source>
        <dbReference type="Pfam" id="PF01698"/>
    </source>
</evidence>
<accession>A0ABR0UNT7</accession>
<evidence type="ECO:0000256" key="6">
    <source>
        <dbReference type="ARBA" id="ARBA00023159"/>
    </source>
</evidence>
<keyword evidence="4 9" id="KW-0805">Transcription regulation</keyword>
<keyword evidence="8 9" id="KW-0539">Nucleus</keyword>
<dbReference type="InterPro" id="IPR035209">
    <property type="entry name" value="FLO/LFY_C"/>
</dbReference>
<sequence>MDPDAFSASLFKWDPRGSLPPPNRLLDAVVPPPPPPVAAYSVRPRELGGLEELFQAYGIRYFTAAKIAELGFTVNTLLDMRDEELDEMMNSLSQIFRWDLLVGERYGIKAAVRAERRRLDEEEARRRNLLSGDTTHALDALSQEGLSEEPVQQEKEAAGSGGGGVWEMVVGGVRKQRRRKNCKGRSRMTSMDQDDDDDDDDETEGGDDDDNCGGAGGGNERQREHPFIVTEPGEVARGKKNGLDYLFHLYEQCREFLIQVQNIAKERGEKCPTKVTNQVFRYAKKAGANYINKPKMRHYVHCYALHCLDEETSNALRRAFKERGENVGAWRQACYKPLVAVAARQGWDIDAIFNAHPRLCVWYVPTKLRQLCHAERSSAAVAASSSITGGGVDHLPF</sequence>
<feature type="compositionally biased region" description="Basic residues" evidence="10">
    <location>
        <begin position="174"/>
        <end position="186"/>
    </location>
</feature>
<evidence type="ECO:0000313" key="13">
    <source>
        <dbReference type="EMBL" id="KAK6123805.1"/>
    </source>
</evidence>
<dbReference type="Pfam" id="PF01698">
    <property type="entry name" value="SAM_LFY"/>
    <property type="match status" value="1"/>
</dbReference>
<evidence type="ECO:0000256" key="5">
    <source>
        <dbReference type="ARBA" id="ARBA00023125"/>
    </source>
</evidence>
<feature type="domain" description="Floricaula/Leafy protein SAM" evidence="11">
    <location>
        <begin position="45"/>
        <end position="123"/>
    </location>
</feature>
<comment type="caution">
    <text evidence="13">The sequence shown here is derived from an EMBL/GenBank/DDBJ whole genome shotgun (WGS) entry which is preliminary data.</text>
</comment>
<keyword evidence="7 9" id="KW-0804">Transcription</keyword>
<comment type="subcellular location">
    <subcellularLocation>
        <location evidence="1 9">Nucleus</location>
    </subcellularLocation>
</comment>
<dbReference type="Proteomes" id="UP001318860">
    <property type="component" value="Unassembled WGS sequence"/>
</dbReference>
<dbReference type="Pfam" id="PF17538">
    <property type="entry name" value="C_LFY_FLO"/>
    <property type="match status" value="1"/>
</dbReference>
<keyword evidence="3" id="KW-0217">Developmental protein</keyword>
<evidence type="ECO:0000256" key="1">
    <source>
        <dbReference type="ARBA" id="ARBA00004123"/>
    </source>
</evidence>
<evidence type="ECO:0000256" key="8">
    <source>
        <dbReference type="ARBA" id="ARBA00023242"/>
    </source>
</evidence>
<dbReference type="InterPro" id="IPR038276">
    <property type="entry name" value="Floricaula/leafy_C_sf"/>
</dbReference>
<comment type="function">
    <text evidence="9">Probable transcription factor.</text>
</comment>
<comment type="similarity">
    <text evidence="2 9">Belongs to the FLO/LFY family.</text>
</comment>
<keyword evidence="5 9" id="KW-0238">DNA-binding</keyword>
<evidence type="ECO:0000313" key="14">
    <source>
        <dbReference type="Proteomes" id="UP001318860"/>
    </source>
</evidence>
<protein>
    <recommendedName>
        <fullName evidence="9">Floricaula/leafy-like transcription factor</fullName>
    </recommendedName>
</protein>
<keyword evidence="14" id="KW-1185">Reference proteome</keyword>
<dbReference type="EMBL" id="JABTTQ020002455">
    <property type="protein sequence ID" value="KAK6123805.1"/>
    <property type="molecule type" value="Genomic_DNA"/>
</dbReference>
<dbReference type="PANTHER" id="PTHR36079">
    <property type="entry name" value="PROTEIN LEAFY"/>
    <property type="match status" value="1"/>
</dbReference>
<name>A0ABR0UNT7_REHGL</name>
<keyword evidence="6 9" id="KW-0010">Activator</keyword>
<feature type="compositionally biased region" description="Acidic residues" evidence="10">
    <location>
        <begin position="192"/>
        <end position="211"/>
    </location>
</feature>
<dbReference type="PANTHER" id="PTHR36079:SF1">
    <property type="entry name" value="PROTEIN LEAFY"/>
    <property type="match status" value="1"/>
</dbReference>
<reference evidence="13 14" key="1">
    <citation type="journal article" date="2021" name="Comput. Struct. Biotechnol. J.">
        <title>De novo genome assembly of the potent medicinal plant Rehmannia glutinosa using nanopore technology.</title>
        <authorList>
            <person name="Ma L."/>
            <person name="Dong C."/>
            <person name="Song C."/>
            <person name="Wang X."/>
            <person name="Zheng X."/>
            <person name="Niu Y."/>
            <person name="Chen S."/>
            <person name="Feng W."/>
        </authorList>
    </citation>
    <scope>NUCLEOTIDE SEQUENCE [LARGE SCALE GENOMIC DNA]</scope>
    <source>
        <strain evidence="13">DH-2019</strain>
    </source>
</reference>
<evidence type="ECO:0000256" key="7">
    <source>
        <dbReference type="ARBA" id="ARBA00023163"/>
    </source>
</evidence>
<evidence type="ECO:0000256" key="2">
    <source>
        <dbReference type="ARBA" id="ARBA00009383"/>
    </source>
</evidence>
<dbReference type="Gene3D" id="1.10.4180.10">
    <property type="entry name" value="Protein LEAFY"/>
    <property type="match status" value="1"/>
</dbReference>
<dbReference type="InterPro" id="IPR035079">
    <property type="entry name" value="LFY_SAM"/>
</dbReference>
<evidence type="ECO:0000256" key="4">
    <source>
        <dbReference type="ARBA" id="ARBA00023015"/>
    </source>
</evidence>
<gene>
    <name evidence="13" type="ORF">DH2020_042451</name>
</gene>
<proteinExistence type="inferred from homology"/>
<dbReference type="InterPro" id="IPR002910">
    <property type="entry name" value="FLO_LFY"/>
</dbReference>
<evidence type="ECO:0000256" key="3">
    <source>
        <dbReference type="ARBA" id="ARBA00022473"/>
    </source>
</evidence>
<evidence type="ECO:0000259" key="12">
    <source>
        <dbReference type="Pfam" id="PF17538"/>
    </source>
</evidence>
<feature type="domain" description="Floricaula/leafy DNA-binding C-terminal" evidence="12">
    <location>
        <begin position="214"/>
        <end position="380"/>
    </location>
</feature>
<organism evidence="13 14">
    <name type="scientific">Rehmannia glutinosa</name>
    <name type="common">Chinese foxglove</name>
    <dbReference type="NCBI Taxonomy" id="99300"/>
    <lineage>
        <taxon>Eukaryota</taxon>
        <taxon>Viridiplantae</taxon>
        <taxon>Streptophyta</taxon>
        <taxon>Embryophyta</taxon>
        <taxon>Tracheophyta</taxon>
        <taxon>Spermatophyta</taxon>
        <taxon>Magnoliopsida</taxon>
        <taxon>eudicotyledons</taxon>
        <taxon>Gunneridae</taxon>
        <taxon>Pentapetalae</taxon>
        <taxon>asterids</taxon>
        <taxon>lamiids</taxon>
        <taxon>Lamiales</taxon>
        <taxon>Orobanchaceae</taxon>
        <taxon>Rehmannieae</taxon>
        <taxon>Rehmannia</taxon>
    </lineage>
</organism>
<evidence type="ECO:0000256" key="10">
    <source>
        <dbReference type="SAM" id="MobiDB-lite"/>
    </source>
</evidence>
<evidence type="ECO:0000256" key="9">
    <source>
        <dbReference type="RuleBase" id="RU366064"/>
    </source>
</evidence>
<feature type="region of interest" description="Disordered" evidence="10">
    <location>
        <begin position="144"/>
        <end position="228"/>
    </location>
</feature>